<feature type="compositionally biased region" description="Polar residues" evidence="5">
    <location>
        <begin position="63"/>
        <end position="87"/>
    </location>
</feature>
<feature type="compositionally biased region" description="Polar residues" evidence="5">
    <location>
        <begin position="179"/>
        <end position="208"/>
    </location>
</feature>
<dbReference type="GO" id="GO:0006508">
    <property type="term" value="P:proteolysis"/>
    <property type="evidence" value="ECO:0007669"/>
    <property type="project" value="InterPro"/>
</dbReference>
<feature type="domain" description="Peptidase C50" evidence="6">
    <location>
        <begin position="1971"/>
        <end position="2087"/>
    </location>
</feature>
<evidence type="ECO:0000256" key="4">
    <source>
        <dbReference type="ARBA" id="ARBA00022829"/>
    </source>
</evidence>
<dbReference type="Pfam" id="PF03568">
    <property type="entry name" value="Separin_C"/>
    <property type="match status" value="1"/>
</dbReference>
<dbReference type="PANTHER" id="PTHR12792">
    <property type="entry name" value="EXTRA SPINDLE POLES 1-RELATED"/>
    <property type="match status" value="1"/>
</dbReference>
<dbReference type="PROSITE" id="PS51700">
    <property type="entry name" value="SEPARIN"/>
    <property type="match status" value="1"/>
</dbReference>
<gene>
    <name evidence="7" type="ORF">K402DRAFT_465314</name>
</gene>
<feature type="region of interest" description="Disordered" evidence="5">
    <location>
        <begin position="36"/>
        <end position="87"/>
    </location>
</feature>
<evidence type="ECO:0000256" key="5">
    <source>
        <dbReference type="SAM" id="MobiDB-lite"/>
    </source>
</evidence>
<feature type="compositionally biased region" description="Basic and acidic residues" evidence="5">
    <location>
        <begin position="2149"/>
        <end position="2158"/>
    </location>
</feature>
<evidence type="ECO:0000259" key="6">
    <source>
        <dbReference type="PROSITE" id="PS51700"/>
    </source>
</evidence>
<dbReference type="PANTHER" id="PTHR12792:SF0">
    <property type="entry name" value="SEPARIN"/>
    <property type="match status" value="1"/>
</dbReference>
<dbReference type="EMBL" id="ML977169">
    <property type="protein sequence ID" value="KAF1984179.1"/>
    <property type="molecule type" value="Genomic_DNA"/>
</dbReference>
<organism evidence="7 8">
    <name type="scientific">Aulographum hederae CBS 113979</name>
    <dbReference type="NCBI Taxonomy" id="1176131"/>
    <lineage>
        <taxon>Eukaryota</taxon>
        <taxon>Fungi</taxon>
        <taxon>Dikarya</taxon>
        <taxon>Ascomycota</taxon>
        <taxon>Pezizomycotina</taxon>
        <taxon>Dothideomycetes</taxon>
        <taxon>Pleosporomycetidae</taxon>
        <taxon>Aulographales</taxon>
        <taxon>Aulographaceae</taxon>
    </lineage>
</organism>
<dbReference type="Gene3D" id="1.25.40.10">
    <property type="entry name" value="Tetratricopeptide repeat domain"/>
    <property type="match status" value="1"/>
</dbReference>
<keyword evidence="3" id="KW-0378">Hydrolase</keyword>
<keyword evidence="8" id="KW-1185">Reference proteome</keyword>
<dbReference type="GO" id="GO:0005737">
    <property type="term" value="C:cytoplasm"/>
    <property type="evidence" value="ECO:0007669"/>
    <property type="project" value="TreeGrafter"/>
</dbReference>
<evidence type="ECO:0000313" key="7">
    <source>
        <dbReference type="EMBL" id="KAF1984179.1"/>
    </source>
</evidence>
<dbReference type="InterPro" id="IPR005314">
    <property type="entry name" value="Peptidase_C50"/>
</dbReference>
<feature type="region of interest" description="Disordered" evidence="5">
    <location>
        <begin position="2138"/>
        <end position="2180"/>
    </location>
</feature>
<dbReference type="OrthoDB" id="10255632at2759"/>
<sequence>MASTKPSMSRAQADNVRNALASGACSTSTVTTLQQLLSADNDPRTNNATKENARSKRGKQLLVSPNETRKPSTSARTGRTKATSTRTQDTTIEIFPEAQPTLTLREKFVLATETVNSALKLLSEALKLPQKPIRRVASKTADVLKDDLHKRRTSTSSLASPRAISRAASITQRPPLHSRSVSQVSNGATTPSRPKLSRQSSTVSSIGNGKSGPAPNVIAAAEAARLAFGYLRSVPLGTDLPSLQLENGMAALAGKMIALGLESMAAKELKILKRRLQSHMPTTTGKTKPATNNSTPKGRRTKDTTPVEKEKESLAELLHFDGIGGIQPELLAVVALHQSHVLKVMTSSKRPSVIEASLEYLRLSSPSSPANVILSQLDLANPSAKGKAARQLETFARSLLVLCPNVSSSEDMSACDPSTSPSAEIAFSLQLLALEVRTTWWKISGHRGNQEKELGDPFTKCLAAYTRRSNDTAKGKYDMALNGYETLCHGIETPEVLAKPIIFKCLSSLAQAAGLYKEAAAWTGKSDQHSSTVSPAQSIFRAVRNAALSLQSAEAEEVSLSIRAALQAMDESLSGTSSELDSLLAEVVGLRKAAVKLTVGKPKSDRTPGESDESLVRLCYTAVFACARFMNRYLGTSPSLDAAPKIWVRYGERMLLIKRVAKSSIDSSLVCCKTAFTAGLLTWDELDAALQDCYSLLTELEGGSATSGNESFDLHESLAFPFVRASNLYWAYFLQQRDIPGCKENAVCSLRRSINVLRKRSRAEKQSAFYAIKLEKLATVYERNRQYTNACNMLQEAIDDYVEAGVLKVVAQGSASLPLYKCFQLDESTRALDRTLHVFVHTNTRIKEEHVERFHIDIEDLDSEERACLLESQLNFLCERLSSRHCHTTISTAISKDVETILGHLFEIYRLEEFPLRRQRLASLVLSLDEEQPGLISAEALNLCSGLLLPSPSQLARDAGLRRFSGDIWASLNSLMAMRQSPVSIPQVQSSLLKWQEIITACADTAAISNSIDDVGRLVSQLTLIADYLEVRGLDTLRTPTLLVLIRAMELRDVPDANGIVRITSKLGLQYLRMGYSGKAGQVFAKVQELIENGSTTANALLEGRLAYAEYCLRLGNLDKCKEHLAIATNIATTSAELADLAQPTTTISGRIRLNRLTADASYVYSLYAIAKGEAEDALIHAKRCVKLNQRVWAAIENRACGKKMPVVEEARNTEVETARHGLSKMELSSSSVPPVMSATHDSLNGSAFWSFVPSLYRGMANMAEVYDHCGMLSESVFCSQQAQKVADAVGSKPLTVRNLSILAERWIKSGELENAQEQMDRAASLCGNMDNSLDLVLFRRSVAFNWQCRGEKDDELEAYQEAERTIAHLISNDFLQRLDRISSPDDDLVDDIARLDLDPPKKATSRVRKPRSLKVAPNAKTKVATKPASKALVVVSSETECAPLATLRGDILRCKGTSLLHSQLATARKLIQEAETLHDGRVGMIQQHLATFRSLIAQATKELGSDLTFNTLPESTIAFPALARNERKSFETPGNRPHFASPKAVPLGKTSPPAKKSGRGKRASHEGFATLLKMARDHLHEVQALAIRTCPSRIVQQVSSFLGHITILLSAAAPAGQRGFLHPLHAALWMDLPTIHGCSRDHRIARIESTTLKREDLLTWPSIRRDHDAQASLNATKFQHDYIDIIPETWTAISMSLSDNCDELFITRYRAGQSPFILRLPMARHNSRDVDEDIFGFQEGKSELLEVIELSNFSTHDARDFSAKGAKTEWWAEREALDTRLRELLVNIENIWLGGFRGILSQQPRQPDVLGRFQKSFSNILSRHLPSRQGRGQHKSVTFDPRILELFTNLGDANDSAVDLDEPLMDLLYLVVDILQFNGEHNAYDEIDFDMLVVETLDALKAYHSSAKSGLTKGQHTILILDKRLHVFPWESMPCLSTSSVSRLPSLEALRERIVSAKDNTNQPGHHCSVTCGTTILNPSGDLTHTQSTMKPLLSSLRGSWTHHTGLSSAANLTEPVFASALQSSDLLLYFGHGSGAQYIRPRTVRRLGLSNDNETNGSDAEKPTSCATTWLMGCSSSAITEHGEYEPSGMVLAYLTAGAPAVVGTLWDVTDKDCDRFAVKCGERWGLWKSTEDDSAAKKIKGKGKKRQEPEVEKARGARTPARGKRRVVDDEAGEGDLVGGNVENEGVSLVEAVAESRDACYLRYLNGAALVVYGIPVYLEGN</sequence>
<dbReference type="InterPro" id="IPR011990">
    <property type="entry name" value="TPR-like_helical_dom_sf"/>
</dbReference>
<dbReference type="GO" id="GO:0004197">
    <property type="term" value="F:cysteine-type endopeptidase activity"/>
    <property type="evidence" value="ECO:0007669"/>
    <property type="project" value="InterPro"/>
</dbReference>
<dbReference type="GO" id="GO:0044732">
    <property type="term" value="C:mitotic spindle pole body"/>
    <property type="evidence" value="ECO:0007669"/>
    <property type="project" value="TreeGrafter"/>
</dbReference>
<dbReference type="GO" id="GO:0072686">
    <property type="term" value="C:mitotic spindle"/>
    <property type="evidence" value="ECO:0007669"/>
    <property type="project" value="TreeGrafter"/>
</dbReference>
<dbReference type="InterPro" id="IPR030397">
    <property type="entry name" value="SEPARIN_core_dom"/>
</dbReference>
<feature type="compositionally biased region" description="Polar residues" evidence="5">
    <location>
        <begin position="279"/>
        <end position="296"/>
    </location>
</feature>
<reference evidence="7" key="1">
    <citation type="journal article" date="2020" name="Stud. Mycol.">
        <title>101 Dothideomycetes genomes: a test case for predicting lifestyles and emergence of pathogens.</title>
        <authorList>
            <person name="Haridas S."/>
            <person name="Albert R."/>
            <person name="Binder M."/>
            <person name="Bloem J."/>
            <person name="Labutti K."/>
            <person name="Salamov A."/>
            <person name="Andreopoulos B."/>
            <person name="Baker S."/>
            <person name="Barry K."/>
            <person name="Bills G."/>
            <person name="Bluhm B."/>
            <person name="Cannon C."/>
            <person name="Castanera R."/>
            <person name="Culley D."/>
            <person name="Daum C."/>
            <person name="Ezra D."/>
            <person name="Gonzalez J."/>
            <person name="Henrissat B."/>
            <person name="Kuo A."/>
            <person name="Liang C."/>
            <person name="Lipzen A."/>
            <person name="Lutzoni F."/>
            <person name="Magnuson J."/>
            <person name="Mondo S."/>
            <person name="Nolan M."/>
            <person name="Ohm R."/>
            <person name="Pangilinan J."/>
            <person name="Park H.-J."/>
            <person name="Ramirez L."/>
            <person name="Alfaro M."/>
            <person name="Sun H."/>
            <person name="Tritt A."/>
            <person name="Yoshinaga Y."/>
            <person name="Zwiers L.-H."/>
            <person name="Turgeon B."/>
            <person name="Goodwin S."/>
            <person name="Spatafora J."/>
            <person name="Crous P."/>
            <person name="Grigoriev I."/>
        </authorList>
    </citation>
    <scope>NUCLEOTIDE SEQUENCE</scope>
    <source>
        <strain evidence="7">CBS 113979</strain>
    </source>
</reference>
<evidence type="ECO:0000256" key="2">
    <source>
        <dbReference type="ARBA" id="ARBA00012489"/>
    </source>
</evidence>
<dbReference type="SUPFAM" id="SSF48452">
    <property type="entry name" value="TPR-like"/>
    <property type="match status" value="1"/>
</dbReference>
<keyword evidence="4" id="KW-0159">Chromosome partition</keyword>
<evidence type="ECO:0000256" key="1">
    <source>
        <dbReference type="ARBA" id="ARBA00000451"/>
    </source>
</evidence>
<dbReference type="EC" id="3.4.22.49" evidence="2"/>
<feature type="compositionally biased region" description="Low complexity" evidence="5">
    <location>
        <begin position="156"/>
        <end position="170"/>
    </location>
</feature>
<evidence type="ECO:0000313" key="8">
    <source>
        <dbReference type="Proteomes" id="UP000800041"/>
    </source>
</evidence>
<feature type="region of interest" description="Disordered" evidence="5">
    <location>
        <begin position="147"/>
        <end position="213"/>
    </location>
</feature>
<dbReference type="Proteomes" id="UP000800041">
    <property type="component" value="Unassembled WGS sequence"/>
</dbReference>
<evidence type="ECO:0000256" key="3">
    <source>
        <dbReference type="ARBA" id="ARBA00022801"/>
    </source>
</evidence>
<protein>
    <recommendedName>
        <fullName evidence="2">separase</fullName>
        <ecNumber evidence="2">3.4.22.49</ecNumber>
    </recommendedName>
</protein>
<name>A0A6G1GTU6_9PEZI</name>
<dbReference type="GO" id="GO:0051307">
    <property type="term" value="P:meiotic chromosome separation"/>
    <property type="evidence" value="ECO:0007669"/>
    <property type="project" value="TreeGrafter"/>
</dbReference>
<dbReference type="GO" id="GO:0005634">
    <property type="term" value="C:nucleus"/>
    <property type="evidence" value="ECO:0007669"/>
    <property type="project" value="InterPro"/>
</dbReference>
<proteinExistence type="predicted"/>
<accession>A0A6G1GTU6</accession>
<feature type="region of interest" description="Disordered" evidence="5">
    <location>
        <begin position="1530"/>
        <end position="1564"/>
    </location>
</feature>
<feature type="region of interest" description="Disordered" evidence="5">
    <location>
        <begin position="278"/>
        <end position="308"/>
    </location>
</feature>
<comment type="catalytic activity">
    <reaction evidence="1">
        <text>All bonds known to be hydrolyzed by this endopeptidase have arginine in P1 and an acidic residue in P4. P6 is often occupied by an acidic residue or by a hydroxy-amino-acid residue, the phosphorylation of which enhances cleavage.</text>
        <dbReference type="EC" id="3.4.22.49"/>
    </reaction>
</comment>